<dbReference type="Proteomes" id="UP000620262">
    <property type="component" value="Unassembled WGS sequence"/>
</dbReference>
<dbReference type="RefSeq" id="WP_192731142.1">
    <property type="nucleotide sequence ID" value="NZ_BAAAVL010000012.1"/>
</dbReference>
<dbReference type="PANTHER" id="PTHR28629:SF4">
    <property type="entry name" value="TRIOKINASE_FMN CYCLASE"/>
    <property type="match status" value="1"/>
</dbReference>
<gene>
    <name evidence="4" type="ORF">H4W29_004648</name>
</gene>
<dbReference type="SUPFAM" id="SSF101473">
    <property type="entry name" value="DhaL-like"/>
    <property type="match status" value="1"/>
</dbReference>
<sequence length="215" mass="22227">MQQFQNAKSGEIVLSLADRIIENRAYLSEIDGKIGDGDHGVNMAKGFGMAAERIKGTDMSLAEALDTLGTVLMTEIGGSMGPLYGVMFTQFAETIEKSDAIDATAFSTMLHNGLDGIQAIGSAKVGDKTLLDTLVPAITAFDTAIGSGKSFGEALQALVAAAEAGRDSTRDLVAKIGRASRLGERSLGVLDAGATSCALILTSLAEGVEPRLQSA</sequence>
<reference evidence="4 5" key="1">
    <citation type="submission" date="2020-10" db="EMBL/GenBank/DDBJ databases">
        <title>Sequencing the genomes of 1000 actinobacteria strains.</title>
        <authorList>
            <person name="Klenk H.-P."/>
        </authorList>
    </citation>
    <scope>NUCLEOTIDE SEQUENCE [LARGE SCALE GENOMIC DNA]</scope>
    <source>
        <strain evidence="4 5">DSM 7307</strain>
    </source>
</reference>
<dbReference type="PROSITE" id="PS51480">
    <property type="entry name" value="DHAL"/>
    <property type="match status" value="1"/>
</dbReference>
<dbReference type="Pfam" id="PF02734">
    <property type="entry name" value="Dak2"/>
    <property type="match status" value="1"/>
</dbReference>
<evidence type="ECO:0000259" key="3">
    <source>
        <dbReference type="PROSITE" id="PS51480"/>
    </source>
</evidence>
<proteinExistence type="predicted"/>
<evidence type="ECO:0000313" key="4">
    <source>
        <dbReference type="EMBL" id="MBE1507403.1"/>
    </source>
</evidence>
<dbReference type="InterPro" id="IPR036117">
    <property type="entry name" value="DhaL_dom_sf"/>
</dbReference>
<name>A0ABR9IW14_RHIVS</name>
<organism evidence="4 5">
    <name type="scientific">Rhizobium viscosum</name>
    <name type="common">Arthrobacter viscosus</name>
    <dbReference type="NCBI Taxonomy" id="1673"/>
    <lineage>
        <taxon>Bacteria</taxon>
        <taxon>Pseudomonadati</taxon>
        <taxon>Pseudomonadota</taxon>
        <taxon>Alphaproteobacteria</taxon>
        <taxon>Hyphomicrobiales</taxon>
        <taxon>Rhizobiaceae</taxon>
        <taxon>Rhizobium/Agrobacterium group</taxon>
        <taxon>Rhizobium</taxon>
    </lineage>
</organism>
<keyword evidence="1 4" id="KW-0808">Transferase</keyword>
<comment type="caution">
    <text evidence="4">The sequence shown here is derived from an EMBL/GenBank/DDBJ whole genome shotgun (WGS) entry which is preliminary data.</text>
</comment>
<evidence type="ECO:0000313" key="5">
    <source>
        <dbReference type="Proteomes" id="UP000620262"/>
    </source>
</evidence>
<dbReference type="InterPro" id="IPR004007">
    <property type="entry name" value="DhaL_dom"/>
</dbReference>
<dbReference type="EMBL" id="JADBEC010000002">
    <property type="protein sequence ID" value="MBE1507403.1"/>
    <property type="molecule type" value="Genomic_DNA"/>
</dbReference>
<dbReference type="NCBIfam" id="TIGR02365">
    <property type="entry name" value="dha_L_ycgS"/>
    <property type="match status" value="1"/>
</dbReference>
<feature type="domain" description="DhaL" evidence="3">
    <location>
        <begin position="7"/>
        <end position="206"/>
    </location>
</feature>
<dbReference type="EC" id="2.7.1.-" evidence="4"/>
<dbReference type="GO" id="GO:0016740">
    <property type="term" value="F:transferase activity"/>
    <property type="evidence" value="ECO:0007669"/>
    <property type="project" value="UniProtKB-KW"/>
</dbReference>
<evidence type="ECO:0000256" key="1">
    <source>
        <dbReference type="ARBA" id="ARBA00022679"/>
    </source>
</evidence>
<protein>
    <submittedName>
        <fullName evidence="4">Dihydroxyacetone kinase-like protein</fullName>
        <ecNumber evidence="4">2.7.1.-</ecNumber>
    </submittedName>
</protein>
<dbReference type="Gene3D" id="1.25.40.340">
    <property type="match status" value="1"/>
</dbReference>
<dbReference type="PANTHER" id="PTHR28629">
    <property type="entry name" value="TRIOKINASE/FMN CYCLASE"/>
    <property type="match status" value="1"/>
</dbReference>
<keyword evidence="2" id="KW-0418">Kinase</keyword>
<dbReference type="InterPro" id="IPR012737">
    <property type="entry name" value="DhaK_L_YcgS"/>
</dbReference>
<dbReference type="InterPro" id="IPR050861">
    <property type="entry name" value="Dihydroxyacetone_Kinase"/>
</dbReference>
<accession>A0ABR9IW14</accession>
<evidence type="ECO:0000256" key="2">
    <source>
        <dbReference type="ARBA" id="ARBA00022777"/>
    </source>
</evidence>
<dbReference type="SMART" id="SM01120">
    <property type="entry name" value="Dak2"/>
    <property type="match status" value="1"/>
</dbReference>
<keyword evidence="5" id="KW-1185">Reference proteome</keyword>